<dbReference type="InterPro" id="IPR052021">
    <property type="entry name" value="Type-I_RS_S_subunit"/>
</dbReference>
<dbReference type="RefSeq" id="WP_245794103.1">
    <property type="nucleotide sequence ID" value="NZ_FOSG01000044.1"/>
</dbReference>
<feature type="region of interest" description="Disordered" evidence="3">
    <location>
        <begin position="394"/>
        <end position="440"/>
    </location>
</feature>
<name>A0A1I4MJF5_9ACTN</name>
<dbReference type="AlphaFoldDB" id="A0A1I4MJF5"/>
<evidence type="ECO:0008006" key="6">
    <source>
        <dbReference type="Google" id="ProtNLM"/>
    </source>
</evidence>
<dbReference type="SUPFAM" id="SSF116734">
    <property type="entry name" value="DNA methylase specificity domain"/>
    <property type="match status" value="2"/>
</dbReference>
<protein>
    <recommendedName>
        <fullName evidence="6">Type I restriction enzyme, S subunit</fullName>
    </recommendedName>
</protein>
<evidence type="ECO:0000256" key="1">
    <source>
        <dbReference type="ARBA" id="ARBA00022747"/>
    </source>
</evidence>
<dbReference type="GO" id="GO:0003677">
    <property type="term" value="F:DNA binding"/>
    <property type="evidence" value="ECO:0007669"/>
    <property type="project" value="UniProtKB-KW"/>
</dbReference>
<reference evidence="5" key="1">
    <citation type="submission" date="2016-10" db="EMBL/GenBank/DDBJ databases">
        <authorList>
            <person name="Varghese N."/>
            <person name="Submissions S."/>
        </authorList>
    </citation>
    <scope>NUCLEOTIDE SEQUENCE [LARGE SCALE GENOMIC DNA]</scope>
    <source>
        <strain evidence="5">PL19</strain>
    </source>
</reference>
<dbReference type="Proteomes" id="UP000198928">
    <property type="component" value="Unassembled WGS sequence"/>
</dbReference>
<dbReference type="PANTHER" id="PTHR30408:SF12">
    <property type="entry name" value="TYPE I RESTRICTION ENZYME MJAVIII SPECIFICITY SUBUNIT"/>
    <property type="match status" value="1"/>
</dbReference>
<dbReference type="PANTHER" id="PTHR30408">
    <property type="entry name" value="TYPE-1 RESTRICTION ENZYME ECOKI SPECIFICITY PROTEIN"/>
    <property type="match status" value="1"/>
</dbReference>
<feature type="region of interest" description="Disordered" evidence="3">
    <location>
        <begin position="213"/>
        <end position="238"/>
    </location>
</feature>
<keyword evidence="5" id="KW-1185">Reference proteome</keyword>
<gene>
    <name evidence="4" type="ORF">SAMN05192584_1444</name>
</gene>
<feature type="compositionally biased region" description="Basic and acidic residues" evidence="3">
    <location>
        <begin position="216"/>
        <end position="225"/>
    </location>
</feature>
<evidence type="ECO:0000313" key="5">
    <source>
        <dbReference type="Proteomes" id="UP000198928"/>
    </source>
</evidence>
<sequence length="440" mass="48098">MEAEADRVEFGTTAWRTTSIEIEGVRKIHTTCGFLDDKTADKAPGVVSSTFVRGGKILPAPANGCWPGEAPPTRATLREGDLAVVLVRRVGESALVTPEHAGWTAARSIGIVRAEPLIVRWLHIWLQTPTAKARIDEDVTAHVEPTVSLDTLRQMLFPLPPPDVISAYHRAFSLIEEMISLYRETARTAVALADALHDDVVSSDGPWETRSLAEVAKPETGKGSERSLPPPPLEPSADVIAPRDLYDLPTPHVPRFRLSGLAEAGESHPPGTIMLSTRSDGAHTAVLSRPATPLRSVVAIRPAEDDDRWWLLHELRSRSSDIARLAQGRNSREISSLALRRLKITWPDRFSRAEFRKAAGPLHEAAQLLASRVATLHDLRNALLRDISAKAGTLREPTDRSARQSAGAPHRAEILASHVGRTGHESGWPRSIDGHTSEDR</sequence>
<dbReference type="CDD" id="cd16961">
    <property type="entry name" value="RMtype1_S_TRD-CR_like"/>
    <property type="match status" value="1"/>
</dbReference>
<evidence type="ECO:0000313" key="4">
    <source>
        <dbReference type="EMBL" id="SFM03195.1"/>
    </source>
</evidence>
<evidence type="ECO:0000256" key="2">
    <source>
        <dbReference type="ARBA" id="ARBA00023125"/>
    </source>
</evidence>
<dbReference type="InterPro" id="IPR044946">
    <property type="entry name" value="Restrct_endonuc_typeI_TRD_sf"/>
</dbReference>
<dbReference type="GO" id="GO:0009307">
    <property type="term" value="P:DNA restriction-modification system"/>
    <property type="evidence" value="ECO:0007669"/>
    <property type="project" value="UniProtKB-KW"/>
</dbReference>
<keyword evidence="2" id="KW-0238">DNA-binding</keyword>
<dbReference type="EMBL" id="FOSG01000044">
    <property type="protein sequence ID" value="SFM03195.1"/>
    <property type="molecule type" value="Genomic_DNA"/>
</dbReference>
<organism evidence="4 5">
    <name type="scientific">Streptomyces pini</name>
    <dbReference type="NCBI Taxonomy" id="1520580"/>
    <lineage>
        <taxon>Bacteria</taxon>
        <taxon>Bacillati</taxon>
        <taxon>Actinomycetota</taxon>
        <taxon>Actinomycetes</taxon>
        <taxon>Kitasatosporales</taxon>
        <taxon>Streptomycetaceae</taxon>
        <taxon>Streptomyces</taxon>
    </lineage>
</organism>
<proteinExistence type="predicted"/>
<keyword evidence="1" id="KW-0680">Restriction system</keyword>
<evidence type="ECO:0000256" key="3">
    <source>
        <dbReference type="SAM" id="MobiDB-lite"/>
    </source>
</evidence>
<accession>A0A1I4MJF5</accession>
<dbReference type="Gene3D" id="3.90.220.20">
    <property type="entry name" value="DNA methylase specificity domains"/>
    <property type="match status" value="2"/>
</dbReference>